<protein>
    <submittedName>
        <fullName evidence="4">ABC transporter</fullName>
    </submittedName>
</protein>
<accession>A0A191UCU1</accession>
<name>A0A191UCU1_9BURK</name>
<dbReference type="PANTHER" id="PTHR30035:SF3">
    <property type="entry name" value="INTERMEMBRANE PHOSPHOLIPID TRANSPORT SYSTEM LIPOPROTEIN MLAA"/>
    <property type="match status" value="1"/>
</dbReference>
<evidence type="ECO:0000256" key="2">
    <source>
        <dbReference type="ARBA" id="ARBA00022729"/>
    </source>
</evidence>
<evidence type="ECO:0000256" key="1">
    <source>
        <dbReference type="ARBA" id="ARBA00010634"/>
    </source>
</evidence>
<evidence type="ECO:0000256" key="3">
    <source>
        <dbReference type="SAM" id="SignalP"/>
    </source>
</evidence>
<keyword evidence="5" id="KW-1185">Reference proteome</keyword>
<dbReference type="Proteomes" id="UP000078463">
    <property type="component" value="Chromosome"/>
</dbReference>
<comment type="similarity">
    <text evidence="1">Belongs to the MlaA family.</text>
</comment>
<dbReference type="PROSITE" id="PS51257">
    <property type="entry name" value="PROKAR_LIPOPROTEIN"/>
    <property type="match status" value="1"/>
</dbReference>
<dbReference type="OrthoDB" id="9785326at2"/>
<evidence type="ECO:0000313" key="5">
    <source>
        <dbReference type="Proteomes" id="UP000078463"/>
    </source>
</evidence>
<dbReference type="PRINTS" id="PR01805">
    <property type="entry name" value="VACJLIPOPROT"/>
</dbReference>
<evidence type="ECO:0000313" key="4">
    <source>
        <dbReference type="EMBL" id="ANI98715.1"/>
    </source>
</evidence>
<dbReference type="KEGG" id="pwu:A8O14_00535"/>
<keyword evidence="2 3" id="KW-0732">Signal</keyword>
<dbReference type="GO" id="GO:0120010">
    <property type="term" value="P:intermembrane phospholipid transfer"/>
    <property type="evidence" value="ECO:0007669"/>
    <property type="project" value="TreeGrafter"/>
</dbReference>
<sequence length="252" mass="28243">MFCAAKIISKIRQFILLSMAAALVGCASIPAGVEPSPNDPWEPFNRSVFEFNEGLDAYLLKPVVAGYRFVLPELVRDGIYNFFSNYNDIYNVAYNLLQGKPGYAFNDLMRVVVNTTMGLGGFIDLATPGGLEKHKEDWGQTLGVWGVPSGPYVVLPFFGPSNVRDTFGTVADLESDYLFKYVKDVGLRNSITGLRVVNARNTYYEAGDLLDGAAIDKYSFMRDAYIQRRAYQINEGRDDEEPQMPVYENPYE</sequence>
<dbReference type="Pfam" id="PF04333">
    <property type="entry name" value="MlaA"/>
    <property type="match status" value="1"/>
</dbReference>
<feature type="signal peptide" evidence="3">
    <location>
        <begin position="1"/>
        <end position="27"/>
    </location>
</feature>
<dbReference type="GO" id="GO:0016020">
    <property type="term" value="C:membrane"/>
    <property type="evidence" value="ECO:0007669"/>
    <property type="project" value="InterPro"/>
</dbReference>
<dbReference type="AlphaFoldDB" id="A0A191UCU1"/>
<dbReference type="PANTHER" id="PTHR30035">
    <property type="entry name" value="LIPOPROTEIN VACJ-RELATED"/>
    <property type="match status" value="1"/>
</dbReference>
<dbReference type="STRING" id="1743168.A8O14_00535"/>
<feature type="chain" id="PRO_5008248020" evidence="3">
    <location>
        <begin position="28"/>
        <end position="252"/>
    </location>
</feature>
<reference evidence="5" key="1">
    <citation type="submission" date="2016-05" db="EMBL/GenBank/DDBJ databases">
        <title>Polynucleobacter sp. QLW-P1FAT50C-4 genome.</title>
        <authorList>
            <person name="Hahn M.W."/>
        </authorList>
    </citation>
    <scope>NUCLEOTIDE SEQUENCE [LARGE SCALE GENOMIC DNA]</scope>
    <source>
        <strain evidence="5">QLW-P1FAT50C-4</strain>
    </source>
</reference>
<gene>
    <name evidence="4" type="ORF">A8O14_00535</name>
</gene>
<dbReference type="InterPro" id="IPR007428">
    <property type="entry name" value="MlaA"/>
</dbReference>
<organism evidence="4 5">
    <name type="scientific">Polynucleobacter wuianus</name>
    <dbReference type="NCBI Taxonomy" id="1743168"/>
    <lineage>
        <taxon>Bacteria</taxon>
        <taxon>Pseudomonadati</taxon>
        <taxon>Pseudomonadota</taxon>
        <taxon>Betaproteobacteria</taxon>
        <taxon>Burkholderiales</taxon>
        <taxon>Burkholderiaceae</taxon>
        <taxon>Polynucleobacter</taxon>
    </lineage>
</organism>
<proteinExistence type="inferred from homology"/>
<dbReference type="EMBL" id="CP015922">
    <property type="protein sequence ID" value="ANI98715.1"/>
    <property type="molecule type" value="Genomic_DNA"/>
</dbReference>